<keyword evidence="2" id="KW-1185">Reference proteome</keyword>
<reference evidence="1 2" key="1">
    <citation type="journal article" date="2013" name="Nat. Commun.">
        <title>The evolution and pathogenic mechanisms of the rice sheath blight pathogen.</title>
        <authorList>
            <person name="Zheng A."/>
            <person name="Lin R."/>
            <person name="Xu L."/>
            <person name="Qin P."/>
            <person name="Tang C."/>
            <person name="Ai P."/>
            <person name="Zhang D."/>
            <person name="Liu Y."/>
            <person name="Sun Z."/>
            <person name="Feng H."/>
            <person name="Wang Y."/>
            <person name="Chen Y."/>
            <person name="Liang X."/>
            <person name="Fu R."/>
            <person name="Li Q."/>
            <person name="Zhang J."/>
            <person name="Yu X."/>
            <person name="Xie Z."/>
            <person name="Ding L."/>
            <person name="Guan P."/>
            <person name="Tang J."/>
            <person name="Liang Y."/>
            <person name="Wang S."/>
            <person name="Deng Q."/>
            <person name="Li S."/>
            <person name="Zhu J."/>
            <person name="Wang L."/>
            <person name="Liu H."/>
            <person name="Li P."/>
        </authorList>
    </citation>
    <scope>NUCLEOTIDE SEQUENCE [LARGE SCALE GENOMIC DNA]</scope>
    <source>
        <strain evidence="2">AG-1 IA</strain>
    </source>
</reference>
<evidence type="ECO:0000313" key="2">
    <source>
        <dbReference type="Proteomes" id="UP000011668"/>
    </source>
</evidence>
<dbReference type="Proteomes" id="UP000011668">
    <property type="component" value="Unassembled WGS sequence"/>
</dbReference>
<dbReference type="HOGENOM" id="CLU_1856653_0_0_1"/>
<protein>
    <submittedName>
        <fullName evidence="1">Uncharacterized protein</fullName>
    </submittedName>
</protein>
<name>L8X9J0_THACA</name>
<proteinExistence type="predicted"/>
<gene>
    <name evidence="1" type="ORF">AG1IA_00622</name>
</gene>
<dbReference type="AlphaFoldDB" id="L8X9J0"/>
<organism evidence="1 2">
    <name type="scientific">Thanatephorus cucumeris (strain AG1-IA)</name>
    <name type="common">Rice sheath blight fungus</name>
    <name type="synonym">Rhizoctonia solani</name>
    <dbReference type="NCBI Taxonomy" id="983506"/>
    <lineage>
        <taxon>Eukaryota</taxon>
        <taxon>Fungi</taxon>
        <taxon>Dikarya</taxon>
        <taxon>Basidiomycota</taxon>
        <taxon>Agaricomycotina</taxon>
        <taxon>Agaricomycetes</taxon>
        <taxon>Cantharellales</taxon>
        <taxon>Ceratobasidiaceae</taxon>
        <taxon>Rhizoctonia</taxon>
        <taxon>Rhizoctonia solani AG-1</taxon>
    </lineage>
</organism>
<comment type="caution">
    <text evidence="1">The sequence shown here is derived from an EMBL/GenBank/DDBJ whole genome shotgun (WGS) entry which is preliminary data.</text>
</comment>
<dbReference type="OrthoDB" id="10068793at2759"/>
<evidence type="ECO:0000313" key="1">
    <source>
        <dbReference type="EMBL" id="ELU45339.1"/>
    </source>
</evidence>
<dbReference type="EMBL" id="AFRT01000096">
    <property type="protein sequence ID" value="ELU45339.1"/>
    <property type="molecule type" value="Genomic_DNA"/>
</dbReference>
<sequence>MDNNFVSKGRIQQVSPNGSFKIPSGIDSALHVSYSTAKTLNRKISQSGFPFMAKEKQSVSVQSQTIIIRHDLRHGGTAVWTGIKGGNIRGRILRRVSGCDGRLWKSTTGGQVEVELELQYATFWRRRNRAFAESLSAG</sequence>
<accession>L8X9J0</accession>
<dbReference type="STRING" id="983506.L8X9J0"/>